<sequence length="109" mass="12041">MVHNQKHTIGTHGAARCAGGRMGRRGPRALNATITPTPDRCVFGLRNIYIIGVHIVTKKTRSERTAARSVLRGGDCHLEFDRLALREESRPSFVARNARQPTRSALPLS</sequence>
<gene>
    <name evidence="2" type="ORF">EVAR_76868_1</name>
</gene>
<feature type="region of interest" description="Disordered" evidence="1">
    <location>
        <begin position="1"/>
        <end position="31"/>
    </location>
</feature>
<name>A0A4C1SEI8_EUMVA</name>
<organism evidence="2 3">
    <name type="scientific">Eumeta variegata</name>
    <name type="common">Bagworm moth</name>
    <name type="synonym">Eumeta japonica</name>
    <dbReference type="NCBI Taxonomy" id="151549"/>
    <lineage>
        <taxon>Eukaryota</taxon>
        <taxon>Metazoa</taxon>
        <taxon>Ecdysozoa</taxon>
        <taxon>Arthropoda</taxon>
        <taxon>Hexapoda</taxon>
        <taxon>Insecta</taxon>
        <taxon>Pterygota</taxon>
        <taxon>Neoptera</taxon>
        <taxon>Endopterygota</taxon>
        <taxon>Lepidoptera</taxon>
        <taxon>Glossata</taxon>
        <taxon>Ditrysia</taxon>
        <taxon>Tineoidea</taxon>
        <taxon>Psychidae</taxon>
        <taxon>Oiketicinae</taxon>
        <taxon>Eumeta</taxon>
    </lineage>
</organism>
<evidence type="ECO:0000313" key="2">
    <source>
        <dbReference type="EMBL" id="GBP00569.1"/>
    </source>
</evidence>
<comment type="caution">
    <text evidence="2">The sequence shown here is derived from an EMBL/GenBank/DDBJ whole genome shotgun (WGS) entry which is preliminary data.</text>
</comment>
<dbReference type="Proteomes" id="UP000299102">
    <property type="component" value="Unassembled WGS sequence"/>
</dbReference>
<evidence type="ECO:0000313" key="3">
    <source>
        <dbReference type="Proteomes" id="UP000299102"/>
    </source>
</evidence>
<protein>
    <submittedName>
        <fullName evidence="2">Uncharacterized protein</fullName>
    </submittedName>
</protein>
<dbReference type="EMBL" id="BGZK01000006">
    <property type="protein sequence ID" value="GBP00569.1"/>
    <property type="molecule type" value="Genomic_DNA"/>
</dbReference>
<proteinExistence type="predicted"/>
<reference evidence="2 3" key="1">
    <citation type="journal article" date="2019" name="Commun. Biol.">
        <title>The bagworm genome reveals a unique fibroin gene that provides high tensile strength.</title>
        <authorList>
            <person name="Kono N."/>
            <person name="Nakamura H."/>
            <person name="Ohtoshi R."/>
            <person name="Tomita M."/>
            <person name="Numata K."/>
            <person name="Arakawa K."/>
        </authorList>
    </citation>
    <scope>NUCLEOTIDE SEQUENCE [LARGE SCALE GENOMIC DNA]</scope>
</reference>
<evidence type="ECO:0000256" key="1">
    <source>
        <dbReference type="SAM" id="MobiDB-lite"/>
    </source>
</evidence>
<dbReference type="AlphaFoldDB" id="A0A4C1SEI8"/>
<keyword evidence="3" id="KW-1185">Reference proteome</keyword>
<accession>A0A4C1SEI8</accession>